<feature type="transmembrane region" description="Helical" evidence="7">
    <location>
        <begin position="36"/>
        <end position="58"/>
    </location>
</feature>
<keyword evidence="6 7" id="KW-0472">Membrane</keyword>
<evidence type="ECO:0000256" key="6">
    <source>
        <dbReference type="ARBA" id="ARBA00023136"/>
    </source>
</evidence>
<feature type="transmembrane region" description="Helical" evidence="7">
    <location>
        <begin position="215"/>
        <end position="232"/>
    </location>
</feature>
<evidence type="ECO:0000313" key="9">
    <source>
        <dbReference type="EMBL" id="WRP17608.1"/>
    </source>
</evidence>
<keyword evidence="4 7" id="KW-0812">Transmembrane</keyword>
<organism evidence="9 10">
    <name type="scientific">Carboxydichorda subterranea</name>
    <dbReference type="NCBI Taxonomy" id="3109565"/>
    <lineage>
        <taxon>Bacteria</taxon>
        <taxon>Bacillati</taxon>
        <taxon>Bacillota</taxon>
        <taxon>Limnochordia</taxon>
        <taxon>Limnochordales</taxon>
        <taxon>Geochordaceae</taxon>
        <taxon>Carboxydichorda</taxon>
    </lineage>
</organism>
<evidence type="ECO:0000256" key="1">
    <source>
        <dbReference type="ARBA" id="ARBA00004651"/>
    </source>
</evidence>
<comment type="similarity">
    <text evidence="7">Belongs to the binding-protein-dependent transport system permease family.</text>
</comment>
<evidence type="ECO:0000256" key="5">
    <source>
        <dbReference type="ARBA" id="ARBA00022989"/>
    </source>
</evidence>
<keyword evidence="5 7" id="KW-1133">Transmembrane helix</keyword>
<proteinExistence type="inferred from homology"/>
<dbReference type="EMBL" id="CP141615">
    <property type="protein sequence ID" value="WRP17608.1"/>
    <property type="molecule type" value="Genomic_DNA"/>
</dbReference>
<dbReference type="SUPFAM" id="SSF161098">
    <property type="entry name" value="MetI-like"/>
    <property type="match status" value="1"/>
</dbReference>
<dbReference type="InterPro" id="IPR000515">
    <property type="entry name" value="MetI-like"/>
</dbReference>
<gene>
    <name evidence="9" type="ORF">U7230_00905</name>
</gene>
<feature type="transmembrane region" description="Helical" evidence="7">
    <location>
        <begin position="265"/>
        <end position="286"/>
    </location>
</feature>
<feature type="transmembrane region" description="Helical" evidence="7">
    <location>
        <begin position="165"/>
        <end position="182"/>
    </location>
</feature>
<evidence type="ECO:0000256" key="3">
    <source>
        <dbReference type="ARBA" id="ARBA00022475"/>
    </source>
</evidence>
<keyword evidence="3" id="KW-1003">Cell membrane</keyword>
<keyword evidence="2 7" id="KW-0813">Transport</keyword>
<dbReference type="PROSITE" id="PS50928">
    <property type="entry name" value="ABC_TM1"/>
    <property type="match status" value="1"/>
</dbReference>
<sequence length="301" mass="33662">MEARRVAAAAEGLGLHPSPVAPARLASRRPPLWSDLLSYAALVLGTLVMFGPVLWVVVSSFKVPSELYRVPATFLPEQWVFSNYTDALRQFPFVRYLANSVFVTLAATAVTLAINSMAAFALSKYRFPGRDFLFLFMLSTLMVPLQVIMIPIYLVVARLGMIDTLWGIVIPPAATPTGVFLLRQYMLTIPDELLDAARIDGAGEWRIYRQIMLPLTRPALAVLAIFSIMWRWNDYLWPLIVISSDRNFTLQLGLARFQGQLVTDWNYVLAMTVLSILPITLVFAFLQRYLVSGIATTGLKG</sequence>
<feature type="domain" description="ABC transmembrane type-1" evidence="8">
    <location>
        <begin position="97"/>
        <end position="286"/>
    </location>
</feature>
<keyword evidence="10" id="KW-1185">Reference proteome</keyword>
<dbReference type="Proteomes" id="UP001332192">
    <property type="component" value="Chromosome"/>
</dbReference>
<evidence type="ECO:0000256" key="7">
    <source>
        <dbReference type="RuleBase" id="RU363032"/>
    </source>
</evidence>
<feature type="transmembrane region" description="Helical" evidence="7">
    <location>
        <begin position="96"/>
        <end position="120"/>
    </location>
</feature>
<name>A0ABZ1BZX7_9FIRM</name>
<dbReference type="PANTHER" id="PTHR43744:SF8">
    <property type="entry name" value="SN-GLYCEROL-3-PHOSPHATE TRANSPORT SYSTEM PERMEASE PROTEIN UGPE"/>
    <property type="match status" value="1"/>
</dbReference>
<dbReference type="Gene3D" id="1.10.3720.10">
    <property type="entry name" value="MetI-like"/>
    <property type="match status" value="1"/>
</dbReference>
<comment type="subcellular location">
    <subcellularLocation>
        <location evidence="1 7">Cell membrane</location>
        <topology evidence="1 7">Multi-pass membrane protein</topology>
    </subcellularLocation>
</comment>
<evidence type="ECO:0000313" key="10">
    <source>
        <dbReference type="Proteomes" id="UP001332192"/>
    </source>
</evidence>
<evidence type="ECO:0000256" key="2">
    <source>
        <dbReference type="ARBA" id="ARBA00022448"/>
    </source>
</evidence>
<protein>
    <submittedName>
        <fullName evidence="9">Carbohydrate ABC transporter permease</fullName>
    </submittedName>
</protein>
<dbReference type="InterPro" id="IPR035906">
    <property type="entry name" value="MetI-like_sf"/>
</dbReference>
<dbReference type="CDD" id="cd06261">
    <property type="entry name" value="TM_PBP2"/>
    <property type="match status" value="1"/>
</dbReference>
<dbReference type="PANTHER" id="PTHR43744">
    <property type="entry name" value="ABC TRANSPORTER PERMEASE PROTEIN MG189-RELATED-RELATED"/>
    <property type="match status" value="1"/>
</dbReference>
<dbReference type="Pfam" id="PF00528">
    <property type="entry name" value="BPD_transp_1"/>
    <property type="match status" value="1"/>
</dbReference>
<evidence type="ECO:0000259" key="8">
    <source>
        <dbReference type="PROSITE" id="PS50928"/>
    </source>
</evidence>
<reference evidence="9 10" key="1">
    <citation type="journal article" date="2024" name="Front. Microbiol.">
        <title>Novel thermophilic genera Geochorda gen. nov. and Carboxydochorda gen. nov. from the deep terrestrial subsurface reveal the ecophysiological diversity in the class Limnochordia.</title>
        <authorList>
            <person name="Karnachuk O.V."/>
            <person name="Lukina A.P."/>
            <person name="Avakyan M.R."/>
            <person name="Kadnikov V.V."/>
            <person name="Begmatov S."/>
            <person name="Beletsky A.V."/>
            <person name="Vlasova K.G."/>
            <person name="Novikov A.A."/>
            <person name="Shcherbakova V.A."/>
            <person name="Mardanov A.V."/>
            <person name="Ravin N.V."/>
        </authorList>
    </citation>
    <scope>NUCLEOTIDE SEQUENCE [LARGE SCALE GENOMIC DNA]</scope>
    <source>
        <strain evidence="9 10">L945</strain>
    </source>
</reference>
<feature type="transmembrane region" description="Helical" evidence="7">
    <location>
        <begin position="132"/>
        <end position="153"/>
    </location>
</feature>
<evidence type="ECO:0000256" key="4">
    <source>
        <dbReference type="ARBA" id="ARBA00022692"/>
    </source>
</evidence>
<accession>A0ABZ1BZX7</accession>